<evidence type="ECO:0000256" key="10">
    <source>
        <dbReference type="PIRSR" id="PIRSR001589-3"/>
    </source>
</evidence>
<evidence type="ECO:0000256" key="7">
    <source>
        <dbReference type="ARBA" id="ARBA00048741"/>
    </source>
</evidence>
<dbReference type="PIRSF" id="PIRSF001589">
    <property type="entry name" value="Asn_synthetase_glu-h"/>
    <property type="match status" value="1"/>
</dbReference>
<dbReference type="PANTHER" id="PTHR43284">
    <property type="entry name" value="ASPARAGINE SYNTHETASE (GLUTAMINE-HYDROLYZING)"/>
    <property type="match status" value="1"/>
</dbReference>
<keyword evidence="4 9" id="KW-0547">Nucleotide-binding</keyword>
<dbReference type="GO" id="GO:0005524">
    <property type="term" value="F:ATP binding"/>
    <property type="evidence" value="ECO:0007669"/>
    <property type="project" value="UniProtKB-KW"/>
</dbReference>
<evidence type="ECO:0000256" key="4">
    <source>
        <dbReference type="ARBA" id="ARBA00022741"/>
    </source>
</evidence>
<dbReference type="InterPro" id="IPR001962">
    <property type="entry name" value="Asn_synthase"/>
</dbReference>
<dbReference type="InterPro" id="IPR051786">
    <property type="entry name" value="ASN_synthetase/amidase"/>
</dbReference>
<evidence type="ECO:0000313" key="12">
    <source>
        <dbReference type="EMBL" id="RUL87586.1"/>
    </source>
</evidence>
<keyword evidence="5 9" id="KW-0067">ATP-binding</keyword>
<dbReference type="Pfam" id="PF00733">
    <property type="entry name" value="Asn_synthase"/>
    <property type="match status" value="1"/>
</dbReference>
<dbReference type="Gene3D" id="3.40.50.620">
    <property type="entry name" value="HUPs"/>
    <property type="match status" value="2"/>
</dbReference>
<dbReference type="GO" id="GO:0004066">
    <property type="term" value="F:asparagine synthase (glutamine-hydrolyzing) activity"/>
    <property type="evidence" value="ECO:0007669"/>
    <property type="project" value="UniProtKB-EC"/>
</dbReference>
<feature type="binding site" evidence="9">
    <location>
        <position position="100"/>
    </location>
    <ligand>
        <name>L-glutamine</name>
        <dbReference type="ChEBI" id="CHEBI:58359"/>
    </ligand>
</feature>
<dbReference type="GO" id="GO:0005829">
    <property type="term" value="C:cytosol"/>
    <property type="evidence" value="ECO:0007669"/>
    <property type="project" value="TreeGrafter"/>
</dbReference>
<evidence type="ECO:0000313" key="13">
    <source>
        <dbReference type="Proteomes" id="UP000280296"/>
    </source>
</evidence>
<reference evidence="12 13" key="1">
    <citation type="submission" date="2018-12" db="EMBL/GenBank/DDBJ databases">
        <authorList>
            <person name="Toschakov S.V."/>
        </authorList>
    </citation>
    <scope>NUCLEOTIDE SEQUENCE [LARGE SCALE GENOMIC DNA]</scope>
    <source>
        <strain evidence="12 13">GM2012</strain>
    </source>
</reference>
<proteinExistence type="inferred from homology"/>
<dbReference type="OrthoDB" id="9763290at2"/>
<evidence type="ECO:0000256" key="6">
    <source>
        <dbReference type="ARBA" id="ARBA00022962"/>
    </source>
</evidence>
<reference evidence="12 13" key="2">
    <citation type="submission" date="2019-01" db="EMBL/GenBank/DDBJ databases">
        <title>Tautonia sociabilis, a novel thermotolerant planctomycete of Isosphaeraceae family, isolated from a 4000 m deep subterranean habitat.</title>
        <authorList>
            <person name="Kovaleva O.L."/>
            <person name="Elcheninov A.G."/>
            <person name="Van Heerden E."/>
            <person name="Toshchakov S.V."/>
            <person name="Novikov A."/>
            <person name="Bonch-Osmolovskaya E.A."/>
            <person name="Kublanov I.V."/>
        </authorList>
    </citation>
    <scope>NUCLEOTIDE SEQUENCE [LARGE SCALE GENOMIC DNA]</scope>
    <source>
        <strain evidence="12 13">GM2012</strain>
    </source>
</reference>
<dbReference type="Proteomes" id="UP000280296">
    <property type="component" value="Unassembled WGS sequence"/>
</dbReference>
<protein>
    <recommendedName>
        <fullName evidence="3">asparagine synthase (glutamine-hydrolyzing)</fullName>
        <ecNumber evidence="3">6.3.5.4</ecNumber>
    </recommendedName>
</protein>
<dbReference type="AlphaFoldDB" id="A0A432MKD5"/>
<accession>A0A432MKD5</accession>
<evidence type="ECO:0000256" key="3">
    <source>
        <dbReference type="ARBA" id="ARBA00012737"/>
    </source>
</evidence>
<comment type="similarity">
    <text evidence="2">Belongs to the asparagine synthetase family.</text>
</comment>
<evidence type="ECO:0000259" key="11">
    <source>
        <dbReference type="PROSITE" id="PS51278"/>
    </source>
</evidence>
<dbReference type="CDD" id="cd01991">
    <property type="entry name" value="Asn_synthase_B_C"/>
    <property type="match status" value="1"/>
</dbReference>
<dbReference type="PROSITE" id="PS51278">
    <property type="entry name" value="GATASE_TYPE_2"/>
    <property type="match status" value="1"/>
</dbReference>
<keyword evidence="6 8" id="KW-0315">Glutamine amidotransferase</keyword>
<dbReference type="RefSeq" id="WP_126725474.1">
    <property type="nucleotide sequence ID" value="NZ_RYZH01000019.1"/>
</dbReference>
<dbReference type="CDD" id="cd00712">
    <property type="entry name" value="AsnB"/>
    <property type="match status" value="1"/>
</dbReference>
<dbReference type="InterPro" id="IPR006426">
    <property type="entry name" value="Asn_synth_AEB"/>
</dbReference>
<dbReference type="EMBL" id="RYZH01000019">
    <property type="protein sequence ID" value="RUL87586.1"/>
    <property type="molecule type" value="Genomic_DNA"/>
</dbReference>
<keyword evidence="8" id="KW-0028">Amino-acid biosynthesis</keyword>
<feature type="binding site" evidence="9">
    <location>
        <position position="292"/>
    </location>
    <ligand>
        <name>ATP</name>
        <dbReference type="ChEBI" id="CHEBI:30616"/>
    </ligand>
</feature>
<dbReference type="Pfam" id="PF13537">
    <property type="entry name" value="GATase_7"/>
    <property type="match status" value="1"/>
</dbReference>
<dbReference type="SUPFAM" id="SSF52402">
    <property type="entry name" value="Adenine nucleotide alpha hydrolases-like"/>
    <property type="match status" value="1"/>
</dbReference>
<dbReference type="SUPFAM" id="SSF56235">
    <property type="entry name" value="N-terminal nucleophile aminohydrolases (Ntn hydrolases)"/>
    <property type="match status" value="1"/>
</dbReference>
<keyword evidence="8" id="KW-0061">Asparagine biosynthesis</keyword>
<evidence type="ECO:0000256" key="8">
    <source>
        <dbReference type="PIRSR" id="PIRSR001589-1"/>
    </source>
</evidence>
<keyword evidence="12" id="KW-0436">Ligase</keyword>
<evidence type="ECO:0000256" key="1">
    <source>
        <dbReference type="ARBA" id="ARBA00005187"/>
    </source>
</evidence>
<dbReference type="InterPro" id="IPR017932">
    <property type="entry name" value="GATase_2_dom"/>
</dbReference>
<dbReference type="Gene3D" id="3.60.20.10">
    <property type="entry name" value="Glutamine Phosphoribosylpyrophosphate, subunit 1, domain 1"/>
    <property type="match status" value="1"/>
</dbReference>
<name>A0A432MKD5_9BACT</name>
<comment type="catalytic activity">
    <reaction evidence="7">
        <text>L-aspartate + L-glutamine + ATP + H2O = L-asparagine + L-glutamate + AMP + diphosphate + H(+)</text>
        <dbReference type="Rhea" id="RHEA:12228"/>
        <dbReference type="ChEBI" id="CHEBI:15377"/>
        <dbReference type="ChEBI" id="CHEBI:15378"/>
        <dbReference type="ChEBI" id="CHEBI:29985"/>
        <dbReference type="ChEBI" id="CHEBI:29991"/>
        <dbReference type="ChEBI" id="CHEBI:30616"/>
        <dbReference type="ChEBI" id="CHEBI:33019"/>
        <dbReference type="ChEBI" id="CHEBI:58048"/>
        <dbReference type="ChEBI" id="CHEBI:58359"/>
        <dbReference type="ChEBI" id="CHEBI:456215"/>
        <dbReference type="EC" id="6.3.5.4"/>
    </reaction>
</comment>
<feature type="active site" description="For GATase activity" evidence="8">
    <location>
        <position position="2"/>
    </location>
</feature>
<dbReference type="InterPro" id="IPR014729">
    <property type="entry name" value="Rossmann-like_a/b/a_fold"/>
</dbReference>
<organism evidence="12 13">
    <name type="scientific">Tautonia sociabilis</name>
    <dbReference type="NCBI Taxonomy" id="2080755"/>
    <lineage>
        <taxon>Bacteria</taxon>
        <taxon>Pseudomonadati</taxon>
        <taxon>Planctomycetota</taxon>
        <taxon>Planctomycetia</taxon>
        <taxon>Isosphaerales</taxon>
        <taxon>Isosphaeraceae</taxon>
        <taxon>Tautonia</taxon>
    </lineage>
</organism>
<dbReference type="InterPro" id="IPR029055">
    <property type="entry name" value="Ntn_hydrolases_N"/>
</dbReference>
<gene>
    <name evidence="12" type="primary">asnB</name>
    <name evidence="12" type="ORF">TsocGM_11290</name>
</gene>
<dbReference type="PANTHER" id="PTHR43284:SF1">
    <property type="entry name" value="ASPARAGINE SYNTHETASE"/>
    <property type="match status" value="1"/>
</dbReference>
<comment type="pathway">
    <text evidence="1">Amino-acid biosynthesis; L-asparagine biosynthesis; L-asparagine from L-aspartate (L-Gln route): step 1/1.</text>
</comment>
<feature type="domain" description="Glutamine amidotransferase type-2" evidence="11">
    <location>
        <begin position="2"/>
        <end position="213"/>
    </location>
</feature>
<keyword evidence="13" id="KW-1185">Reference proteome</keyword>
<sequence>MCGIAGALDLRGHRSFPEARLRAMTDAIAHRGPDDEHVHLEPGVALGARRLAIVDLSGGRQPLCNEDGTVWVAFNGELFEYPELYREILDRGHRPATRCDTELWVHLYEDLGDRMFEKARGQFAVSLWDRKTRTLILGRDRAGIAPLYYAERDGWLLWGSEVKALLRSGLVEARPDPKGVDHLFAFFSAGTTRTFFEGVKSIPPGHYLLVRDGRVELKKYWDLDFPDAGDEVRLDDPTPLVDELEALMRQSVERRLRGDVPVVSYISGGLDSTVVLGLSSRHRGQAVPSFTIGLDRAGPDERPQSAEAAAALGSPLTTVTMDRARIAEAYPELVVAAEGPVFDTSCACLMRLAAAVHGEGYKVVLTGEGADEAFAGYAWFKFQQMRDRSFRRFGRAPMTLGRELMFRVLGGRDARRPAAVEAMQGTRPIQQDMFEAISQASTLVFSRDMRDRLGDHHPFDDLDLTNPNMKRWAPLNQSLYVGYKVMLAGLLMIPKGDRIAMHSSVEARYPFLDDDVIAFASKIAPEYKLRGKTEKWILRKVAERTLPARIANRPKTMFRASFAPTFLGPHRPGWVDQLLSPDSLRASGYFDPEAVSRERSLQVRLPRITPRRLIMQIGLTSVVATQLWHHLYCGGGLCDLPTWDAAAFAGNRTPGRYKVRSASDAALPIAG</sequence>
<comment type="caution">
    <text evidence="12">The sequence shown here is derived from an EMBL/GenBank/DDBJ whole genome shotgun (WGS) entry which is preliminary data.</text>
</comment>
<dbReference type="GO" id="GO:0006529">
    <property type="term" value="P:asparagine biosynthetic process"/>
    <property type="evidence" value="ECO:0007669"/>
    <property type="project" value="UniProtKB-KW"/>
</dbReference>
<evidence type="ECO:0000256" key="9">
    <source>
        <dbReference type="PIRSR" id="PIRSR001589-2"/>
    </source>
</evidence>
<dbReference type="NCBIfam" id="TIGR01536">
    <property type="entry name" value="asn_synth_AEB"/>
    <property type="match status" value="1"/>
</dbReference>
<evidence type="ECO:0000256" key="5">
    <source>
        <dbReference type="ARBA" id="ARBA00022840"/>
    </source>
</evidence>
<evidence type="ECO:0000256" key="2">
    <source>
        <dbReference type="ARBA" id="ARBA00005752"/>
    </source>
</evidence>
<dbReference type="InterPro" id="IPR033738">
    <property type="entry name" value="AsnB_N"/>
</dbReference>
<dbReference type="EC" id="6.3.5.4" evidence="3"/>
<feature type="site" description="Important for beta-aspartyl-AMP intermediate formation" evidence="10">
    <location>
        <position position="368"/>
    </location>
</feature>